<proteinExistence type="predicted"/>
<gene>
    <name evidence="2" type="ORF">BD289DRAFT_429854</name>
</gene>
<feature type="compositionally biased region" description="Gly residues" evidence="1">
    <location>
        <begin position="510"/>
        <end position="523"/>
    </location>
</feature>
<evidence type="ECO:0000313" key="3">
    <source>
        <dbReference type="Proteomes" id="UP000241462"/>
    </source>
</evidence>
<feature type="region of interest" description="Disordered" evidence="1">
    <location>
        <begin position="158"/>
        <end position="560"/>
    </location>
</feature>
<dbReference type="AlphaFoldDB" id="A0A2T3ACG1"/>
<evidence type="ECO:0000313" key="2">
    <source>
        <dbReference type="EMBL" id="PSR91903.1"/>
    </source>
</evidence>
<sequence>MALHAVYKQFLAAPSSAALAPNAALHYITTVTSFYGPTDIIKHLSAQRNQIKKEKDDIINVVEGHDALAVQTELSLEFQDNGGAYLPGLDDQFLYDRVVHIPVLHIVKFDSDGKITSIQQSWDQGALLKQLDVIGKTGRNWPIRDSMDQIKLIIGSNEKPAATASPQAAQRSRENSTHVTRDPHATLHGLSPRGPEPAPAVSPYSGSRPRQRTFEEILGDEPHPDSPEHQSPTKVVAPKIGAGKNFQPSRLFDKPDDAPPEPDSPLDVKSPPRYMKPHPTKYNHFDFADGSDPSDAPQPGMAFESIKSKHRSQWDFEDFVTPEKAKPGKTIRNQNARNWEIQDEDKAQPLGKPLALGRARPGAGTQIERQDDGEDDRPSQRAGARSRGAMQSSGSNLYKNHQIPDDGSEPVEPAEPAALGNITNMKQRNKAYAPHFDMADNSPTPSPNPDTQKPGAGVPEDRQKAVKMMQSNWSAYDESPVEQKENQRRSVQQSGMDLSENGPNHRIKLGGDGMGNPKGGRGWSLGDDSDEEQQQQHQQPVHAPGRKGAAQKAANNFWEF</sequence>
<dbReference type="Proteomes" id="UP000241462">
    <property type="component" value="Unassembled WGS sequence"/>
</dbReference>
<dbReference type="STRING" id="2025994.A0A2T3ACG1"/>
<dbReference type="InParanoid" id="A0A2T3ACG1"/>
<evidence type="ECO:0008006" key="4">
    <source>
        <dbReference type="Google" id="ProtNLM"/>
    </source>
</evidence>
<dbReference type="Gene3D" id="3.10.450.50">
    <property type="match status" value="1"/>
</dbReference>
<feature type="compositionally biased region" description="Polar residues" evidence="1">
    <location>
        <begin position="389"/>
        <end position="399"/>
    </location>
</feature>
<dbReference type="InterPro" id="IPR032710">
    <property type="entry name" value="NTF2-like_dom_sf"/>
</dbReference>
<feature type="compositionally biased region" description="Basic and acidic residues" evidence="1">
    <location>
        <begin position="212"/>
        <end position="228"/>
    </location>
</feature>
<name>A0A2T3ACG1_9PEZI</name>
<dbReference type="OrthoDB" id="1162399at2759"/>
<dbReference type="SUPFAM" id="SSF54427">
    <property type="entry name" value="NTF2-like"/>
    <property type="match status" value="1"/>
</dbReference>
<dbReference type="EMBL" id="KZ678413">
    <property type="protein sequence ID" value="PSR91903.1"/>
    <property type="molecule type" value="Genomic_DNA"/>
</dbReference>
<organism evidence="2 3">
    <name type="scientific">Coniella lustricola</name>
    <dbReference type="NCBI Taxonomy" id="2025994"/>
    <lineage>
        <taxon>Eukaryota</taxon>
        <taxon>Fungi</taxon>
        <taxon>Dikarya</taxon>
        <taxon>Ascomycota</taxon>
        <taxon>Pezizomycotina</taxon>
        <taxon>Sordariomycetes</taxon>
        <taxon>Sordariomycetidae</taxon>
        <taxon>Diaporthales</taxon>
        <taxon>Schizoparmaceae</taxon>
        <taxon>Coniella</taxon>
    </lineage>
</organism>
<keyword evidence="3" id="KW-1185">Reference proteome</keyword>
<protein>
    <recommendedName>
        <fullName evidence="4">NTF2 domain-containing protein</fullName>
    </recommendedName>
</protein>
<feature type="compositionally biased region" description="Basic and acidic residues" evidence="1">
    <location>
        <begin position="171"/>
        <end position="185"/>
    </location>
</feature>
<reference evidence="2 3" key="1">
    <citation type="journal article" date="2018" name="Mycol. Prog.">
        <title>Coniella lustricola, a new species from submerged detritus.</title>
        <authorList>
            <person name="Raudabaugh D.B."/>
            <person name="Iturriaga T."/>
            <person name="Carver A."/>
            <person name="Mondo S."/>
            <person name="Pangilinan J."/>
            <person name="Lipzen A."/>
            <person name="He G."/>
            <person name="Amirebrahimi M."/>
            <person name="Grigoriev I.V."/>
            <person name="Miller A.N."/>
        </authorList>
    </citation>
    <scope>NUCLEOTIDE SEQUENCE [LARGE SCALE GENOMIC DNA]</scope>
    <source>
        <strain evidence="2 3">B22-T-1</strain>
    </source>
</reference>
<evidence type="ECO:0000256" key="1">
    <source>
        <dbReference type="SAM" id="MobiDB-lite"/>
    </source>
</evidence>
<accession>A0A2T3ACG1</accession>